<dbReference type="Pfam" id="PF08617">
    <property type="entry name" value="CGI-121"/>
    <property type="match status" value="1"/>
</dbReference>
<evidence type="ECO:0000313" key="3">
    <source>
        <dbReference type="Proteomes" id="UP000077245"/>
    </source>
</evidence>
<dbReference type="GO" id="GO:0016301">
    <property type="term" value="F:kinase activity"/>
    <property type="evidence" value="ECO:0007669"/>
    <property type="project" value="UniProtKB-KW"/>
</dbReference>
<accession>A0A165ZUP2</accession>
<keyword evidence="3" id="KW-1185">Reference proteome</keyword>
<sequence length="127" mass="14422">MNAEAISGKIHLKHAVIHALNAFERKNNLANNLGIEILTRASAQRQISKAFEILGLKKGNMEIAAVLISCPDYYLEELSKLFKREDDVLNPNNDKLKKIYNISNEELKIYNITDILIDKTSQLIVEQ</sequence>
<dbReference type="SUPFAM" id="SSF143870">
    <property type="entry name" value="PF0523-like"/>
    <property type="match status" value="1"/>
</dbReference>
<comment type="caution">
    <text evidence="2">The sequence shown here is derived from an EMBL/GenBank/DDBJ whole genome shotgun (WGS) entry which is preliminary data.</text>
</comment>
<gene>
    <name evidence="2" type="ORF">MBCUR_14600</name>
</gene>
<dbReference type="NCBIfam" id="NF011465">
    <property type="entry name" value="PRK14886.1-1"/>
    <property type="match status" value="1"/>
</dbReference>
<organism evidence="2 3">
    <name type="scientific">Methanobrevibacter curvatus</name>
    <dbReference type="NCBI Taxonomy" id="49547"/>
    <lineage>
        <taxon>Archaea</taxon>
        <taxon>Methanobacteriati</taxon>
        <taxon>Methanobacteriota</taxon>
        <taxon>Methanomada group</taxon>
        <taxon>Methanobacteria</taxon>
        <taxon>Methanobacteriales</taxon>
        <taxon>Methanobacteriaceae</taxon>
        <taxon>Methanobrevibacter</taxon>
    </lineage>
</organism>
<protein>
    <submittedName>
        <fullName evidence="2">Kinase binding protein CGI-121</fullName>
    </submittedName>
</protein>
<reference evidence="2 3" key="1">
    <citation type="submission" date="2016-04" db="EMBL/GenBank/DDBJ databases">
        <title>Genome sequence of Methanobrevibacter curvatus DSM 11111.</title>
        <authorList>
            <person name="Poehlein A."/>
            <person name="Seedorf H."/>
            <person name="Daniel R."/>
        </authorList>
    </citation>
    <scope>NUCLEOTIDE SEQUENCE [LARGE SCALE GENOMIC DNA]</scope>
    <source>
        <strain evidence="2 3">DSM 11111</strain>
    </source>
</reference>
<proteinExistence type="inferred from homology"/>
<dbReference type="Proteomes" id="UP000077245">
    <property type="component" value="Unassembled WGS sequence"/>
</dbReference>
<dbReference type="STRING" id="49547.MBCUR_14600"/>
<dbReference type="EMBL" id="LWMV01000191">
    <property type="protein sequence ID" value="KZX11188.1"/>
    <property type="molecule type" value="Genomic_DNA"/>
</dbReference>
<dbReference type="InterPro" id="IPR013926">
    <property type="entry name" value="CGI121/TPRKB"/>
</dbReference>
<evidence type="ECO:0000256" key="1">
    <source>
        <dbReference type="ARBA" id="ARBA00005546"/>
    </source>
</evidence>
<keyword evidence="2" id="KW-0808">Transferase</keyword>
<name>A0A165ZUP2_9EURY</name>
<dbReference type="PATRIC" id="fig|49547.3.peg.1561"/>
<dbReference type="Gene3D" id="3.30.2380.10">
    <property type="entry name" value="CGI121/TPRKB"/>
    <property type="match status" value="1"/>
</dbReference>
<comment type="similarity">
    <text evidence="1">Belongs to the CGI121/TPRKB family.</text>
</comment>
<keyword evidence="2" id="KW-0418">Kinase</keyword>
<dbReference type="AlphaFoldDB" id="A0A165ZUP2"/>
<dbReference type="InterPro" id="IPR036504">
    <property type="entry name" value="CGI121/TPRKB_sf"/>
</dbReference>
<evidence type="ECO:0000313" key="2">
    <source>
        <dbReference type="EMBL" id="KZX11188.1"/>
    </source>
</evidence>